<keyword evidence="2 7" id="KW-0547">Nucleotide-binding</keyword>
<evidence type="ECO:0000256" key="6">
    <source>
        <dbReference type="ARBA" id="ARBA00023203"/>
    </source>
</evidence>
<comment type="similarity">
    <text evidence="1 7">Belongs to the TRAFAC class myosin-kinesin ATPase superfamily. Myosin family.</text>
</comment>
<evidence type="ECO:0000256" key="2">
    <source>
        <dbReference type="ARBA" id="ARBA00022741"/>
    </source>
</evidence>
<evidence type="ECO:0000313" key="10">
    <source>
        <dbReference type="RefSeq" id="XP_026190931.1"/>
    </source>
</evidence>
<proteinExistence type="inferred from homology"/>
<dbReference type="GO" id="GO:0005737">
    <property type="term" value="C:cytoplasm"/>
    <property type="evidence" value="ECO:0007669"/>
    <property type="project" value="TreeGrafter"/>
</dbReference>
<evidence type="ECO:0000256" key="1">
    <source>
        <dbReference type="ARBA" id="ARBA00008314"/>
    </source>
</evidence>
<dbReference type="OrthoDB" id="312459at2759"/>
<evidence type="ECO:0000256" key="3">
    <source>
        <dbReference type="ARBA" id="ARBA00022840"/>
    </source>
</evidence>
<protein>
    <submittedName>
        <fullName evidence="10">Myosin-A</fullName>
    </submittedName>
</protein>
<dbReference type="Gene3D" id="1.20.5.4820">
    <property type="match status" value="1"/>
</dbReference>
<feature type="domain" description="Myosin motor" evidence="8">
    <location>
        <begin position="96"/>
        <end position="768"/>
    </location>
</feature>
<dbReference type="Gene3D" id="1.20.58.530">
    <property type="match status" value="1"/>
</dbReference>
<name>A0A6P6RSY3_9EIME</name>
<reference evidence="10" key="1">
    <citation type="submission" date="2025-08" db="UniProtKB">
        <authorList>
            <consortium name="RefSeq"/>
        </authorList>
    </citation>
    <scope>IDENTIFICATION</scope>
</reference>
<dbReference type="PROSITE" id="PS51456">
    <property type="entry name" value="MYOSIN_MOTOR"/>
    <property type="match status" value="1"/>
</dbReference>
<dbReference type="CDD" id="cd14876">
    <property type="entry name" value="MYSc_Myo14"/>
    <property type="match status" value="1"/>
</dbReference>
<evidence type="ECO:0000256" key="5">
    <source>
        <dbReference type="ARBA" id="ARBA00023175"/>
    </source>
</evidence>
<dbReference type="GO" id="GO:0016459">
    <property type="term" value="C:myosin complex"/>
    <property type="evidence" value="ECO:0007669"/>
    <property type="project" value="UniProtKB-KW"/>
</dbReference>
<dbReference type="GO" id="GO:0000146">
    <property type="term" value="F:microfilament motor activity"/>
    <property type="evidence" value="ECO:0007669"/>
    <property type="project" value="TreeGrafter"/>
</dbReference>
<dbReference type="AlphaFoldDB" id="A0A6P6RSY3"/>
<dbReference type="InterPro" id="IPR036961">
    <property type="entry name" value="Kinesin_motor_dom_sf"/>
</dbReference>
<dbReference type="GeneID" id="34620924"/>
<dbReference type="InterPro" id="IPR036044">
    <property type="entry name" value="MYSc_Myo14"/>
</dbReference>
<dbReference type="RefSeq" id="XP_026190931.1">
    <property type="nucleotide sequence ID" value="XM_026335146.1"/>
</dbReference>
<organism evidence="9 10">
    <name type="scientific">Cyclospora cayetanensis</name>
    <dbReference type="NCBI Taxonomy" id="88456"/>
    <lineage>
        <taxon>Eukaryota</taxon>
        <taxon>Sar</taxon>
        <taxon>Alveolata</taxon>
        <taxon>Apicomplexa</taxon>
        <taxon>Conoidasida</taxon>
        <taxon>Coccidia</taxon>
        <taxon>Eucoccidiorida</taxon>
        <taxon>Eimeriorina</taxon>
        <taxon>Eimeriidae</taxon>
        <taxon>Cyclospora</taxon>
    </lineage>
</organism>
<keyword evidence="9" id="KW-1185">Reference proteome</keyword>
<evidence type="ECO:0000313" key="9">
    <source>
        <dbReference type="Proteomes" id="UP000515125"/>
    </source>
</evidence>
<keyword evidence="3 7" id="KW-0067">ATP-binding</keyword>
<dbReference type="GO" id="GO:0007015">
    <property type="term" value="P:actin filament organization"/>
    <property type="evidence" value="ECO:0007669"/>
    <property type="project" value="TreeGrafter"/>
</dbReference>
<dbReference type="GO" id="GO:0051015">
    <property type="term" value="F:actin filament binding"/>
    <property type="evidence" value="ECO:0007669"/>
    <property type="project" value="TreeGrafter"/>
</dbReference>
<dbReference type="Pfam" id="PF00063">
    <property type="entry name" value="Myosin_head"/>
    <property type="match status" value="1"/>
</dbReference>
<keyword evidence="5 7" id="KW-0505">Motor protein</keyword>
<keyword evidence="6 7" id="KW-0009">Actin-binding</keyword>
<evidence type="ECO:0000256" key="4">
    <source>
        <dbReference type="ARBA" id="ARBA00023123"/>
    </source>
</evidence>
<dbReference type="SMART" id="SM00242">
    <property type="entry name" value="MYSc"/>
    <property type="match status" value="1"/>
</dbReference>
<dbReference type="Gene3D" id="1.20.120.720">
    <property type="entry name" value="Myosin VI head, motor domain, U50 subdomain"/>
    <property type="match status" value="1"/>
</dbReference>
<dbReference type="PANTHER" id="PTHR13140:SF270">
    <property type="entry name" value="MYOSIN-12"/>
    <property type="match status" value="1"/>
</dbReference>
<dbReference type="InterPro" id="IPR001609">
    <property type="entry name" value="Myosin_head_motor_dom-like"/>
</dbReference>
<dbReference type="PRINTS" id="PR00193">
    <property type="entry name" value="MYOSINHEAVY"/>
</dbReference>
<dbReference type="Proteomes" id="UP000515125">
    <property type="component" value="Unplaced"/>
</dbReference>
<dbReference type="FunFam" id="1.10.10.820:FF:000001">
    <property type="entry name" value="Myosin heavy chain"/>
    <property type="match status" value="1"/>
</dbReference>
<dbReference type="GO" id="GO:0016020">
    <property type="term" value="C:membrane"/>
    <property type="evidence" value="ECO:0007669"/>
    <property type="project" value="TreeGrafter"/>
</dbReference>
<evidence type="ECO:0000256" key="7">
    <source>
        <dbReference type="PROSITE-ProRule" id="PRU00782"/>
    </source>
</evidence>
<keyword evidence="4 7" id="KW-0518">Myosin</keyword>
<dbReference type="Gene3D" id="1.10.10.820">
    <property type="match status" value="1"/>
</dbReference>
<dbReference type="GO" id="GO:0005524">
    <property type="term" value="F:ATP binding"/>
    <property type="evidence" value="ECO:0007669"/>
    <property type="project" value="UniProtKB-UniRule"/>
</dbReference>
<dbReference type="InterPro" id="IPR027417">
    <property type="entry name" value="P-loop_NTPase"/>
</dbReference>
<sequence length="815" mass="90568">MTDKQDTEAKTASKLLKRGSAVVCSHDGAAVANLQVWCTSAPAVKSDPDMMFALCSVEPGSTEAKFILKQKEPPSNQCFEAPVGQVFNANTNLDPMAYNDIGTIPHQNIPCVLDFLRVRYMNKAMYTAVEPMMVAVNPFQDLHNGTPEVIAKYRDAHDSDKMPPHIFQLSRRAVDNLHGVRKSQTIVVSGESGAGKTETTKQLMKYFASARSGNLDTRIQQAIMAANPVLEAFGNAKTVRNNNSSRFGRFMQLDVAKEGGIRHGSVLAFLLEKSRILTQDRNERSYHIFYQMLKASTPQMKERYKLLDCSKYQFLNPYCCDAPGVDDISEFEAVVKAFEFMGLKEEQRHTIWSLVSGVLLLGNVKTVGKKEGGIDNAAGISGESANILKDACDLLFLDSSRIMSELTIKVTYAGNNRIEGRWTVEDSDMLRGSLAKAMYEKLFLWIIQALNSNIEPKGGFQTFMGLLDIFGFEVFQNNSLEQLFINITNEMLQNTFTDVVFARESALYKSEGITSKDIEFTNNNDIISVLIDKGNSVLSILEDQCLAPGGSDEKLVSACSTKLKANAKFVPAKLDAQSAFNINHTIGCIKYNAQGFIFKNKDVLRPEMVEVVQGSGNPVVRALFEGVKVEKGKMAKGSLIGSQFLAQLNKLMTLIGSTEAHFIRCVKPNEEKKPLVWVQSKVLIQLHALSIIEALQLRQLGYSYRRTFEEFVQQFQFIDLAASQTKDRKAAAQALVASAQLESGSYAFGKSMIFLKPESAKYLVHLQRSRLSTWVPLVGVIEAICVQKKLQIKKQSFSICSRICAHARRKLVQQA</sequence>
<accession>A0A6P6RSY3</accession>
<feature type="binding site" evidence="7">
    <location>
        <begin position="190"/>
        <end position="197"/>
    </location>
    <ligand>
        <name>ATP</name>
        <dbReference type="ChEBI" id="CHEBI:30616"/>
    </ligand>
</feature>
<dbReference type="Gene3D" id="3.40.850.10">
    <property type="entry name" value="Kinesin motor domain"/>
    <property type="match status" value="1"/>
</dbReference>
<evidence type="ECO:0000259" key="8">
    <source>
        <dbReference type="PROSITE" id="PS51456"/>
    </source>
</evidence>
<dbReference type="SUPFAM" id="SSF52540">
    <property type="entry name" value="P-loop containing nucleoside triphosphate hydrolases"/>
    <property type="match status" value="1"/>
</dbReference>
<feature type="region of interest" description="Actin-binding" evidence="7">
    <location>
        <begin position="648"/>
        <end position="670"/>
    </location>
</feature>
<gene>
    <name evidence="10" type="primary">LOC34620924</name>
</gene>
<dbReference type="PANTHER" id="PTHR13140">
    <property type="entry name" value="MYOSIN"/>
    <property type="match status" value="1"/>
</dbReference>